<gene>
    <name evidence="2" type="ORF">C1SCF055_LOCUS18147</name>
</gene>
<dbReference type="AlphaFoldDB" id="A0A9P1FWZ8"/>
<evidence type="ECO:0000313" key="2">
    <source>
        <dbReference type="EMBL" id="CAI3991221.1"/>
    </source>
</evidence>
<keyword evidence="4" id="KW-1185">Reference proteome</keyword>
<organism evidence="2">
    <name type="scientific">Cladocopium goreaui</name>
    <dbReference type="NCBI Taxonomy" id="2562237"/>
    <lineage>
        <taxon>Eukaryota</taxon>
        <taxon>Sar</taxon>
        <taxon>Alveolata</taxon>
        <taxon>Dinophyceae</taxon>
        <taxon>Suessiales</taxon>
        <taxon>Symbiodiniaceae</taxon>
        <taxon>Cladocopium</taxon>
    </lineage>
</organism>
<evidence type="ECO:0000313" key="4">
    <source>
        <dbReference type="Proteomes" id="UP001152797"/>
    </source>
</evidence>
<dbReference type="EMBL" id="CAMXCT010001561">
    <property type="protein sequence ID" value="CAI3991221.1"/>
    <property type="molecule type" value="Genomic_DNA"/>
</dbReference>
<comment type="caution">
    <text evidence="2">The sequence shown here is derived from an EMBL/GenBank/DDBJ whole genome shotgun (WGS) entry which is preliminary data.</text>
</comment>
<dbReference type="OrthoDB" id="446089at2759"/>
<sequence>MDIVEEFLEITKAVPCQQHTHECESTQSQKEWPFEEPSRPGRHRARRPSQLCQKILDLVTPTAVEEDVAKTKGALELFWKRQQDTEWFRSHPILASDESWLTLHTHFQIPSPKIVFQHLSIEDCQLQYCIPLLFHGDDADSHRRRSFYTCTISSPLCSQSNSWDSRILLCTIDNSRALTETYDTIDAWLVHGLTELQEGRFLTVDPWGRTYDRGFAGRVCGPYIGILAAFKGDEKFVQRALKVNASPVGEGVCMYCKASQHGRYMYTYHGQFASHRSTLVSNTDFIRSGCRMNAWALMELTADSSVWKGEAAVLAIWLKGITLAVAAESPEDSHAALRAAVFVNLVAMRQCMGKQANGKRQLLLEHESLQKLRHANFLYHCAHNGLAQDALEREKLLWKLRPKLHKCLARNTNLMFLLLTSDYKATRATSVALSGCYLD</sequence>
<feature type="region of interest" description="Disordered" evidence="1">
    <location>
        <begin position="20"/>
        <end position="47"/>
    </location>
</feature>
<reference evidence="3 4" key="2">
    <citation type="submission" date="2024-05" db="EMBL/GenBank/DDBJ databases">
        <authorList>
            <person name="Chen Y."/>
            <person name="Shah S."/>
            <person name="Dougan E. K."/>
            <person name="Thang M."/>
            <person name="Chan C."/>
        </authorList>
    </citation>
    <scope>NUCLEOTIDE SEQUENCE [LARGE SCALE GENOMIC DNA]</scope>
</reference>
<proteinExistence type="predicted"/>
<reference evidence="2" key="1">
    <citation type="submission" date="2022-10" db="EMBL/GenBank/DDBJ databases">
        <authorList>
            <person name="Chen Y."/>
            <person name="Dougan E. K."/>
            <person name="Chan C."/>
            <person name="Rhodes N."/>
            <person name="Thang M."/>
        </authorList>
    </citation>
    <scope>NUCLEOTIDE SEQUENCE</scope>
</reference>
<dbReference type="Proteomes" id="UP001152797">
    <property type="component" value="Unassembled WGS sequence"/>
</dbReference>
<protein>
    <submittedName>
        <fullName evidence="3">UBA domain-containing protein</fullName>
    </submittedName>
</protein>
<dbReference type="EMBL" id="CAMXCT020001561">
    <property type="protein sequence ID" value="CAL1144596.1"/>
    <property type="molecule type" value="Genomic_DNA"/>
</dbReference>
<dbReference type="EMBL" id="CAMXCT030001561">
    <property type="protein sequence ID" value="CAL4778533.1"/>
    <property type="molecule type" value="Genomic_DNA"/>
</dbReference>
<name>A0A9P1FWZ8_9DINO</name>
<evidence type="ECO:0000256" key="1">
    <source>
        <dbReference type="SAM" id="MobiDB-lite"/>
    </source>
</evidence>
<accession>A0A9P1FWZ8</accession>
<evidence type="ECO:0000313" key="3">
    <source>
        <dbReference type="EMBL" id="CAL4778533.1"/>
    </source>
</evidence>